<dbReference type="PANTHER" id="PTHR43441:SF11">
    <property type="entry name" value="RIBOSOMAL-PROTEIN-SERINE ACETYLTRANSFERASE"/>
    <property type="match status" value="1"/>
</dbReference>
<name>A0A2A4Z235_9PROT</name>
<gene>
    <name evidence="2" type="ORF">COB13_08670</name>
</gene>
<evidence type="ECO:0000313" key="2">
    <source>
        <dbReference type="EMBL" id="PCJ01025.1"/>
    </source>
</evidence>
<dbReference type="GO" id="GO:1990189">
    <property type="term" value="F:protein N-terminal-serine acetyltransferase activity"/>
    <property type="evidence" value="ECO:0007669"/>
    <property type="project" value="TreeGrafter"/>
</dbReference>
<evidence type="ECO:0000259" key="1">
    <source>
        <dbReference type="PROSITE" id="PS51186"/>
    </source>
</evidence>
<keyword evidence="2" id="KW-0808">Transferase</keyword>
<organism evidence="2">
    <name type="scientific">OCS116 cluster bacterium</name>
    <dbReference type="NCBI Taxonomy" id="2030921"/>
    <lineage>
        <taxon>Bacteria</taxon>
        <taxon>Pseudomonadati</taxon>
        <taxon>Pseudomonadota</taxon>
        <taxon>Alphaproteobacteria</taxon>
        <taxon>OCS116 cluster</taxon>
    </lineage>
</organism>
<reference key="1">
    <citation type="submission" date="2017-08" db="EMBL/GenBank/DDBJ databases">
        <title>A dynamic microbial community with high functional redundancy inhabits the cold, oxic subseafloor aquifer.</title>
        <authorList>
            <person name="Tully B.J."/>
            <person name="Wheat C.G."/>
            <person name="Glazer B.T."/>
            <person name="Huber J.A."/>
        </authorList>
    </citation>
    <scope>NUCLEOTIDE SEQUENCE [LARGE SCALE GENOMIC DNA]</scope>
</reference>
<dbReference type="EMBL" id="NVUS01000009">
    <property type="protein sequence ID" value="PCJ01025.1"/>
    <property type="molecule type" value="Genomic_DNA"/>
</dbReference>
<accession>A0A2A4Z235</accession>
<dbReference type="InterPro" id="IPR051908">
    <property type="entry name" value="Ribosomal_N-acetyltransferase"/>
</dbReference>
<dbReference type="Gene3D" id="3.40.630.30">
    <property type="match status" value="1"/>
</dbReference>
<dbReference type="Pfam" id="PF13302">
    <property type="entry name" value="Acetyltransf_3"/>
    <property type="match status" value="1"/>
</dbReference>
<feature type="domain" description="N-acetyltransferase" evidence="1">
    <location>
        <begin position="25"/>
        <end position="168"/>
    </location>
</feature>
<dbReference type="GO" id="GO:0008999">
    <property type="term" value="F:protein-N-terminal-alanine acetyltransferase activity"/>
    <property type="evidence" value="ECO:0007669"/>
    <property type="project" value="TreeGrafter"/>
</dbReference>
<protein>
    <submittedName>
        <fullName evidence="2">RimJ/RimL family protein N-acetyltransferase</fullName>
    </submittedName>
</protein>
<comment type="caution">
    <text evidence="2">The sequence shown here is derived from an EMBL/GenBank/DDBJ whole genome shotgun (WGS) entry which is preliminary data.</text>
</comment>
<sequence>MLFKVRMDDELELALLVPKYVQQNYAIIAAEQDYLNQWLNWPKDTKSYDDLNKFAVQSIKEFAEGKSMTCAIIYKGAAVGAGGFNSITPSLKKAPIGYWLGSQFQGKGIMTRVVKFLIQYGFDELGLEKIETAHALGNEPSQKIIKAAGFIQEGIIKNAENLHGKIVDHVVYGICK</sequence>
<dbReference type="GO" id="GO:0005737">
    <property type="term" value="C:cytoplasm"/>
    <property type="evidence" value="ECO:0007669"/>
    <property type="project" value="TreeGrafter"/>
</dbReference>
<reference evidence="2" key="2">
    <citation type="journal article" date="2018" name="ISME J.">
        <title>A dynamic microbial community with high functional redundancy inhabits the cold, oxic subseafloor aquifer.</title>
        <authorList>
            <person name="Tully B.J."/>
            <person name="Wheat C.G."/>
            <person name="Glazer B.T."/>
            <person name="Huber J.A."/>
        </authorList>
    </citation>
    <scope>NUCLEOTIDE SEQUENCE</scope>
    <source>
        <strain evidence="2">NORP83</strain>
    </source>
</reference>
<dbReference type="PROSITE" id="PS51186">
    <property type="entry name" value="GNAT"/>
    <property type="match status" value="1"/>
</dbReference>
<proteinExistence type="predicted"/>
<dbReference type="PANTHER" id="PTHR43441">
    <property type="entry name" value="RIBOSOMAL-PROTEIN-SERINE ACETYLTRANSFERASE"/>
    <property type="match status" value="1"/>
</dbReference>
<dbReference type="AlphaFoldDB" id="A0A2A4Z235"/>
<dbReference type="SUPFAM" id="SSF55729">
    <property type="entry name" value="Acyl-CoA N-acyltransferases (Nat)"/>
    <property type="match status" value="1"/>
</dbReference>
<dbReference type="InterPro" id="IPR016181">
    <property type="entry name" value="Acyl_CoA_acyltransferase"/>
</dbReference>
<dbReference type="InterPro" id="IPR000182">
    <property type="entry name" value="GNAT_dom"/>
</dbReference>